<sequence length="477" mass="51346">MTHRTFSMLINGKLVQSAKTFPVTNPATGEVIADVSEIDPASVELALTAARDAFKTWSRMPLSQRKPIILRYADLLEENRDEIIDLLIAETGKPLDNAEYDFGMLTTCLRYFCEAAARIDQQVIPDPDGKFLNYTLRQPLGVVVGYLAWNFPLLNLGYKLGPVLASGCTAIIKPSQLTPLATLRCAELLSEAGVPDGVVNVFSGTDYDVTEPFLTSEIPAMFTMIGSTRAGVAAMKSACTNVKHFSVELGGNAPVLVYDDADIEAAATSVVDLKFANSGQVCVSPNRCFVHESVYERFLEVAAKHAAGITLGAGRGEGRRMGPVLTSKARDRMLGLIESAVGSGASIVCGGKIPESQAKGYFLEPTILRDVDRSMELSCDEIFGPILPVIKFSDRDDEIALANDTEYGLAAYVFTTNLSRGLHAASEIEAGSVCVNGVHYGVHLPHGGLKQSGVGKDCSKYSLQEYLTLKRVSVSTE</sequence>
<accession>A0ABY1PQT1</accession>
<dbReference type="InterPro" id="IPR016163">
    <property type="entry name" value="Ald_DH_C"/>
</dbReference>
<dbReference type="PANTHER" id="PTHR43353">
    <property type="entry name" value="SUCCINATE-SEMIALDEHYDE DEHYDROGENASE, MITOCHONDRIAL"/>
    <property type="match status" value="1"/>
</dbReference>
<gene>
    <name evidence="5" type="ORF">SAMN06265222_101572</name>
</gene>
<evidence type="ECO:0000259" key="4">
    <source>
        <dbReference type="Pfam" id="PF00171"/>
    </source>
</evidence>
<comment type="similarity">
    <text evidence="3">Belongs to the aldehyde dehydrogenase family.</text>
</comment>
<dbReference type="Pfam" id="PF00171">
    <property type="entry name" value="Aldedh"/>
    <property type="match status" value="1"/>
</dbReference>
<feature type="domain" description="Aldehyde dehydrogenase" evidence="4">
    <location>
        <begin position="17"/>
        <end position="472"/>
    </location>
</feature>
<keyword evidence="1 3" id="KW-0560">Oxidoreductase</keyword>
<name>A0ABY1PQT1_9BACT</name>
<comment type="caution">
    <text evidence="5">The sequence shown here is derived from an EMBL/GenBank/DDBJ whole genome shotgun (WGS) entry which is preliminary data.</text>
</comment>
<dbReference type="InterPro" id="IPR016162">
    <property type="entry name" value="Ald_DH_N"/>
</dbReference>
<dbReference type="Gene3D" id="3.40.309.10">
    <property type="entry name" value="Aldehyde Dehydrogenase, Chain A, domain 2"/>
    <property type="match status" value="1"/>
</dbReference>
<evidence type="ECO:0000313" key="5">
    <source>
        <dbReference type="EMBL" id="SMP41382.1"/>
    </source>
</evidence>
<dbReference type="InterPro" id="IPR015590">
    <property type="entry name" value="Aldehyde_DH_dom"/>
</dbReference>
<evidence type="ECO:0000256" key="1">
    <source>
        <dbReference type="ARBA" id="ARBA00023002"/>
    </source>
</evidence>
<evidence type="ECO:0000256" key="3">
    <source>
        <dbReference type="RuleBase" id="RU003345"/>
    </source>
</evidence>
<dbReference type="Proteomes" id="UP001158067">
    <property type="component" value="Unassembled WGS sequence"/>
</dbReference>
<feature type="active site" evidence="2">
    <location>
        <position position="248"/>
    </location>
</feature>
<dbReference type="InterPro" id="IPR029510">
    <property type="entry name" value="Ald_DH_CS_GLU"/>
</dbReference>
<dbReference type="InterPro" id="IPR016161">
    <property type="entry name" value="Ald_DH/histidinol_DH"/>
</dbReference>
<evidence type="ECO:0000256" key="2">
    <source>
        <dbReference type="PROSITE-ProRule" id="PRU10007"/>
    </source>
</evidence>
<protein>
    <submittedName>
        <fullName evidence="5">Succinate-semialdehyde dehydrogenase / glutarate-semialdehyde dehydrogenase</fullName>
    </submittedName>
</protein>
<evidence type="ECO:0000313" key="6">
    <source>
        <dbReference type="Proteomes" id="UP001158067"/>
    </source>
</evidence>
<dbReference type="EMBL" id="FXUG01000001">
    <property type="protein sequence ID" value="SMP41382.1"/>
    <property type="molecule type" value="Genomic_DNA"/>
</dbReference>
<dbReference type="RefSeq" id="WP_283430795.1">
    <property type="nucleotide sequence ID" value="NZ_FXUG01000001.1"/>
</dbReference>
<keyword evidence="6" id="KW-1185">Reference proteome</keyword>
<dbReference type="PROSITE" id="PS00687">
    <property type="entry name" value="ALDEHYDE_DEHYDR_GLU"/>
    <property type="match status" value="1"/>
</dbReference>
<reference evidence="5 6" key="1">
    <citation type="submission" date="2017-05" db="EMBL/GenBank/DDBJ databases">
        <authorList>
            <person name="Varghese N."/>
            <person name="Submissions S."/>
        </authorList>
    </citation>
    <scope>NUCLEOTIDE SEQUENCE [LARGE SCALE GENOMIC DNA]</scope>
    <source>
        <strain evidence="5 6">DSM 25457</strain>
    </source>
</reference>
<dbReference type="InterPro" id="IPR050740">
    <property type="entry name" value="Aldehyde_DH_Superfamily"/>
</dbReference>
<organism evidence="5 6">
    <name type="scientific">Neorhodopirellula lusitana</name>
    <dbReference type="NCBI Taxonomy" id="445327"/>
    <lineage>
        <taxon>Bacteria</taxon>
        <taxon>Pseudomonadati</taxon>
        <taxon>Planctomycetota</taxon>
        <taxon>Planctomycetia</taxon>
        <taxon>Pirellulales</taxon>
        <taxon>Pirellulaceae</taxon>
        <taxon>Neorhodopirellula</taxon>
    </lineage>
</organism>
<dbReference type="PANTHER" id="PTHR43353:SF6">
    <property type="entry name" value="CYTOPLASMIC ALDEHYDE DEHYDROGENASE (EUROFUNG)"/>
    <property type="match status" value="1"/>
</dbReference>
<dbReference type="Gene3D" id="3.40.605.10">
    <property type="entry name" value="Aldehyde Dehydrogenase, Chain A, domain 1"/>
    <property type="match status" value="1"/>
</dbReference>
<dbReference type="SUPFAM" id="SSF53720">
    <property type="entry name" value="ALDH-like"/>
    <property type="match status" value="1"/>
</dbReference>
<proteinExistence type="inferred from homology"/>